<keyword evidence="2" id="KW-1185">Reference proteome</keyword>
<accession>A0A3B1JTP0</accession>
<reference evidence="1" key="3">
    <citation type="submission" date="2025-08" db="UniProtKB">
        <authorList>
            <consortium name="Ensembl"/>
        </authorList>
    </citation>
    <scope>IDENTIFICATION</scope>
</reference>
<dbReference type="AlphaFoldDB" id="A0A3B1JTP0"/>
<dbReference type="Bgee" id="ENSAMXG00000033312">
    <property type="expression patterns" value="Expressed in mesonephros and 3 other cell types or tissues"/>
</dbReference>
<sequence length="67" mass="7329">MKIKKSFFPISSAFWLASGSGAISAHCKLHLPGSRHSPASAFRVAGHLQAPATMPNWLETQGRRRLQ</sequence>
<dbReference type="Ensembl" id="ENSAMXT00000037406.1">
    <property type="protein sequence ID" value="ENSAMXP00000045628.1"/>
    <property type="gene ID" value="ENSAMXG00000033312.1"/>
</dbReference>
<evidence type="ECO:0000313" key="1">
    <source>
        <dbReference type="Ensembl" id="ENSAMXP00000045628.1"/>
    </source>
</evidence>
<organism evidence="1 2">
    <name type="scientific">Astyanax mexicanus</name>
    <name type="common">Blind cave fish</name>
    <name type="synonym">Astyanax fasciatus mexicanus</name>
    <dbReference type="NCBI Taxonomy" id="7994"/>
    <lineage>
        <taxon>Eukaryota</taxon>
        <taxon>Metazoa</taxon>
        <taxon>Chordata</taxon>
        <taxon>Craniata</taxon>
        <taxon>Vertebrata</taxon>
        <taxon>Euteleostomi</taxon>
        <taxon>Actinopterygii</taxon>
        <taxon>Neopterygii</taxon>
        <taxon>Teleostei</taxon>
        <taxon>Ostariophysi</taxon>
        <taxon>Characiformes</taxon>
        <taxon>Characoidei</taxon>
        <taxon>Acestrorhamphidae</taxon>
        <taxon>Acestrorhamphinae</taxon>
        <taxon>Astyanax</taxon>
    </lineage>
</organism>
<reference evidence="1" key="4">
    <citation type="submission" date="2025-09" db="UniProtKB">
        <authorList>
            <consortium name="Ensembl"/>
        </authorList>
    </citation>
    <scope>IDENTIFICATION</scope>
</reference>
<name>A0A3B1JTP0_ASTMX</name>
<protein>
    <submittedName>
        <fullName evidence="1">Uncharacterized protein</fullName>
    </submittedName>
</protein>
<dbReference type="InParanoid" id="A0A3B1JTP0"/>
<proteinExistence type="predicted"/>
<evidence type="ECO:0000313" key="2">
    <source>
        <dbReference type="Proteomes" id="UP000018467"/>
    </source>
</evidence>
<reference evidence="2" key="1">
    <citation type="submission" date="2013-03" db="EMBL/GenBank/DDBJ databases">
        <authorList>
            <person name="Jeffery W."/>
            <person name="Warren W."/>
            <person name="Wilson R.K."/>
        </authorList>
    </citation>
    <scope>NUCLEOTIDE SEQUENCE</scope>
    <source>
        <strain evidence="2">female</strain>
    </source>
</reference>
<dbReference type="Proteomes" id="UP000018467">
    <property type="component" value="Unassembled WGS sequence"/>
</dbReference>
<reference evidence="2" key="2">
    <citation type="journal article" date="2014" name="Nat. Commun.">
        <title>The cavefish genome reveals candidate genes for eye loss.</title>
        <authorList>
            <person name="McGaugh S.E."/>
            <person name="Gross J.B."/>
            <person name="Aken B."/>
            <person name="Blin M."/>
            <person name="Borowsky R."/>
            <person name="Chalopin D."/>
            <person name="Hinaux H."/>
            <person name="Jeffery W.R."/>
            <person name="Keene A."/>
            <person name="Ma L."/>
            <person name="Minx P."/>
            <person name="Murphy D."/>
            <person name="O'Quin K.E."/>
            <person name="Retaux S."/>
            <person name="Rohner N."/>
            <person name="Searle S.M."/>
            <person name="Stahl B.A."/>
            <person name="Tabin C."/>
            <person name="Volff J.N."/>
            <person name="Yoshizawa M."/>
            <person name="Warren W.C."/>
        </authorList>
    </citation>
    <scope>NUCLEOTIDE SEQUENCE [LARGE SCALE GENOMIC DNA]</scope>
    <source>
        <strain evidence="2">female</strain>
    </source>
</reference>